<dbReference type="EMBL" id="CP001032">
    <property type="protein sequence ID" value="ACB73568.1"/>
    <property type="molecule type" value="Genomic_DNA"/>
</dbReference>
<evidence type="ECO:0000256" key="4">
    <source>
        <dbReference type="ARBA" id="ARBA00022801"/>
    </source>
</evidence>
<gene>
    <name evidence="9" type="primary">ruvB</name>
    <name evidence="11" type="ordered locus">Oter_0278</name>
</gene>
<keyword evidence="11" id="KW-0347">Helicase</keyword>
<feature type="binding site" evidence="9">
    <location>
        <position position="72"/>
    </location>
    <ligand>
        <name>ATP</name>
        <dbReference type="ChEBI" id="CHEBI:30616"/>
    </ligand>
</feature>
<dbReference type="InterPro" id="IPR036388">
    <property type="entry name" value="WH-like_DNA-bd_sf"/>
</dbReference>
<feature type="binding site" evidence="9">
    <location>
        <position position="28"/>
    </location>
    <ligand>
        <name>ATP</name>
        <dbReference type="ChEBI" id="CHEBI:30616"/>
    </ligand>
</feature>
<dbReference type="GO" id="GO:0009378">
    <property type="term" value="F:four-way junction helicase activity"/>
    <property type="evidence" value="ECO:0007669"/>
    <property type="project" value="InterPro"/>
</dbReference>
<feature type="region of interest" description="Head domain (RuvB-H)" evidence="9">
    <location>
        <begin position="262"/>
        <end position="345"/>
    </location>
</feature>
<dbReference type="GO" id="GO:0048476">
    <property type="term" value="C:Holliday junction resolvase complex"/>
    <property type="evidence" value="ECO:0007669"/>
    <property type="project" value="UniProtKB-UniRule"/>
</dbReference>
<dbReference type="NCBIfam" id="NF000868">
    <property type="entry name" value="PRK00080.1"/>
    <property type="match status" value="1"/>
</dbReference>
<evidence type="ECO:0000256" key="8">
    <source>
        <dbReference type="ARBA" id="ARBA00023204"/>
    </source>
</evidence>
<feature type="binding site" evidence="9">
    <location>
        <position position="225"/>
    </location>
    <ligand>
        <name>ATP</name>
        <dbReference type="ChEBI" id="CHEBI:30616"/>
    </ligand>
</feature>
<dbReference type="InterPro" id="IPR041445">
    <property type="entry name" value="AAA_lid_4"/>
</dbReference>
<evidence type="ECO:0000313" key="12">
    <source>
        <dbReference type="Proteomes" id="UP000007013"/>
    </source>
</evidence>
<keyword evidence="8 9" id="KW-0234">DNA repair</keyword>
<protein>
    <recommendedName>
        <fullName evidence="9">Holliday junction branch migration complex subunit RuvB</fullName>
        <ecNumber evidence="9">3.6.4.-</ecNumber>
    </recommendedName>
</protein>
<dbReference type="CDD" id="cd00009">
    <property type="entry name" value="AAA"/>
    <property type="match status" value="1"/>
</dbReference>
<organism evidence="11 12">
    <name type="scientific">Opitutus terrae (strain DSM 11246 / JCM 15787 / PB90-1)</name>
    <dbReference type="NCBI Taxonomy" id="452637"/>
    <lineage>
        <taxon>Bacteria</taxon>
        <taxon>Pseudomonadati</taxon>
        <taxon>Verrucomicrobiota</taxon>
        <taxon>Opitutia</taxon>
        <taxon>Opitutales</taxon>
        <taxon>Opitutaceae</taxon>
        <taxon>Opitutus</taxon>
    </lineage>
</organism>
<dbReference type="NCBIfam" id="TIGR00635">
    <property type="entry name" value="ruvB"/>
    <property type="match status" value="1"/>
</dbReference>
<keyword evidence="3 9" id="KW-0227">DNA damage</keyword>
<evidence type="ECO:0000256" key="2">
    <source>
        <dbReference type="ARBA" id="ARBA00022741"/>
    </source>
</evidence>
<feature type="binding site" evidence="9">
    <location>
        <position position="73"/>
    </location>
    <ligand>
        <name>ATP</name>
        <dbReference type="ChEBI" id="CHEBI:30616"/>
    </ligand>
</feature>
<evidence type="ECO:0000256" key="3">
    <source>
        <dbReference type="ARBA" id="ARBA00022763"/>
    </source>
</evidence>
<evidence type="ECO:0000256" key="7">
    <source>
        <dbReference type="ARBA" id="ARBA00023172"/>
    </source>
</evidence>
<keyword evidence="12" id="KW-1185">Reference proteome</keyword>
<evidence type="ECO:0000256" key="5">
    <source>
        <dbReference type="ARBA" id="ARBA00022840"/>
    </source>
</evidence>
<dbReference type="PANTHER" id="PTHR42848:SF1">
    <property type="entry name" value="HOLLIDAY JUNCTION BRANCH MIGRATION COMPLEX SUBUNIT RUVB"/>
    <property type="match status" value="1"/>
</dbReference>
<feature type="binding site" evidence="9">
    <location>
        <position position="27"/>
    </location>
    <ligand>
        <name>ATP</name>
        <dbReference type="ChEBI" id="CHEBI:30616"/>
    </ligand>
</feature>
<dbReference type="STRING" id="452637.Oter_0278"/>
<dbReference type="Pfam" id="PF05496">
    <property type="entry name" value="RuvB_N"/>
    <property type="match status" value="1"/>
</dbReference>
<accession>B1ZQ88</accession>
<dbReference type="InterPro" id="IPR008823">
    <property type="entry name" value="RuvB_wg_C"/>
</dbReference>
<evidence type="ECO:0000256" key="6">
    <source>
        <dbReference type="ARBA" id="ARBA00023125"/>
    </source>
</evidence>
<dbReference type="OrthoDB" id="9804478at2"/>
<dbReference type="InterPro" id="IPR004605">
    <property type="entry name" value="DNA_helicase_Holl-junc_RuvB"/>
</dbReference>
<feature type="binding site" evidence="9">
    <location>
        <position position="69"/>
    </location>
    <ligand>
        <name>ATP</name>
        <dbReference type="ChEBI" id="CHEBI:30616"/>
    </ligand>
</feature>
<dbReference type="Gene3D" id="3.40.50.300">
    <property type="entry name" value="P-loop containing nucleotide triphosphate hydrolases"/>
    <property type="match status" value="1"/>
</dbReference>
<dbReference type="EC" id="3.6.4.-" evidence="9"/>
<evidence type="ECO:0000313" key="11">
    <source>
        <dbReference type="EMBL" id="ACB73568.1"/>
    </source>
</evidence>
<dbReference type="eggNOG" id="COG2255">
    <property type="taxonomic scope" value="Bacteria"/>
</dbReference>
<evidence type="ECO:0000256" key="9">
    <source>
        <dbReference type="HAMAP-Rule" id="MF_00016"/>
    </source>
</evidence>
<dbReference type="PANTHER" id="PTHR42848">
    <property type="match status" value="1"/>
</dbReference>
<keyword evidence="7 9" id="KW-0233">DNA recombination</keyword>
<feature type="binding site" evidence="9">
    <location>
        <position position="74"/>
    </location>
    <ligand>
        <name>ATP</name>
        <dbReference type="ChEBI" id="CHEBI:30616"/>
    </ligand>
</feature>
<dbReference type="GO" id="GO:0005737">
    <property type="term" value="C:cytoplasm"/>
    <property type="evidence" value="ECO:0007669"/>
    <property type="project" value="UniProtKB-SubCell"/>
</dbReference>
<dbReference type="InterPro" id="IPR003593">
    <property type="entry name" value="AAA+_ATPase"/>
</dbReference>
<dbReference type="Gene3D" id="1.10.8.60">
    <property type="match status" value="1"/>
</dbReference>
<dbReference type="GO" id="GO:0016887">
    <property type="term" value="F:ATP hydrolysis activity"/>
    <property type="evidence" value="ECO:0007669"/>
    <property type="project" value="RHEA"/>
</dbReference>
<dbReference type="Gene3D" id="1.10.10.10">
    <property type="entry name" value="Winged helix-like DNA-binding domain superfamily/Winged helix DNA-binding domain"/>
    <property type="match status" value="1"/>
</dbReference>
<keyword evidence="2 9" id="KW-0547">Nucleotide-binding</keyword>
<dbReference type="GO" id="GO:0006310">
    <property type="term" value="P:DNA recombination"/>
    <property type="evidence" value="ECO:0007669"/>
    <property type="project" value="UniProtKB-UniRule"/>
</dbReference>
<dbReference type="SMART" id="SM00382">
    <property type="entry name" value="AAA"/>
    <property type="match status" value="1"/>
</dbReference>
<feature type="domain" description="AAA+ ATPase" evidence="10">
    <location>
        <begin position="58"/>
        <end position="189"/>
    </location>
</feature>
<dbReference type="InterPro" id="IPR036390">
    <property type="entry name" value="WH_DNA-bd_sf"/>
</dbReference>
<feature type="binding site" evidence="9">
    <location>
        <position position="322"/>
    </location>
    <ligand>
        <name>DNA</name>
        <dbReference type="ChEBI" id="CHEBI:16991"/>
    </ligand>
</feature>
<feature type="binding site" evidence="9">
    <location>
        <begin position="135"/>
        <end position="137"/>
    </location>
    <ligand>
        <name>ATP</name>
        <dbReference type="ChEBI" id="CHEBI:30616"/>
    </ligand>
</feature>
<comment type="catalytic activity">
    <reaction evidence="9">
        <text>ATP + H2O = ADP + phosphate + H(+)</text>
        <dbReference type="Rhea" id="RHEA:13065"/>
        <dbReference type="ChEBI" id="CHEBI:15377"/>
        <dbReference type="ChEBI" id="CHEBI:15378"/>
        <dbReference type="ChEBI" id="CHEBI:30616"/>
        <dbReference type="ChEBI" id="CHEBI:43474"/>
        <dbReference type="ChEBI" id="CHEBI:456216"/>
    </reaction>
</comment>
<dbReference type="RefSeq" id="WP_012373106.1">
    <property type="nucleotide sequence ID" value="NC_010571.1"/>
</dbReference>
<dbReference type="Proteomes" id="UP000007013">
    <property type="component" value="Chromosome"/>
</dbReference>
<dbReference type="Pfam" id="PF05491">
    <property type="entry name" value="WHD_RuvB"/>
    <property type="match status" value="1"/>
</dbReference>
<comment type="function">
    <text evidence="9">The RuvA-RuvB-RuvC complex processes Holliday junction (HJ) DNA during genetic recombination and DNA repair, while the RuvA-RuvB complex plays an important role in the rescue of blocked DNA replication forks via replication fork reversal (RFR). RuvA specifically binds to HJ cruciform DNA, conferring on it an open structure. The RuvB hexamer acts as an ATP-dependent pump, pulling dsDNA into and through the RuvAB complex. RuvB forms 2 homohexamers on either side of HJ DNA bound by 1 or 2 RuvA tetramers; 4 subunits per hexamer contact DNA at a time. Coordinated motions by a converter formed by DNA-disengaged RuvB subunits stimulates ATP hydrolysis and nucleotide exchange. Immobilization of the converter enables RuvB to convert the ATP-contained energy into a lever motion, pulling 2 nucleotides of DNA out of the RuvA tetramer per ATP hydrolyzed, thus driving DNA branch migration. The RuvB motors rotate together with the DNA substrate, which together with the progressing nucleotide cycle form the mechanistic basis for DNA recombination by continuous HJ branch migration. Branch migration allows RuvC to scan DNA until it finds its consensus sequence, where it cleaves and resolves cruciform DNA.</text>
</comment>
<dbReference type="GO" id="GO:0006281">
    <property type="term" value="P:DNA repair"/>
    <property type="evidence" value="ECO:0007669"/>
    <property type="project" value="UniProtKB-UniRule"/>
</dbReference>
<comment type="caution">
    <text evidence="9">Lacks conserved residue(s) required for the propagation of feature annotation.</text>
</comment>
<comment type="subcellular location">
    <subcellularLocation>
        <location evidence="9">Cytoplasm</location>
    </subcellularLocation>
</comment>
<feature type="binding site" evidence="9">
    <location>
        <position position="188"/>
    </location>
    <ligand>
        <name>ATP</name>
        <dbReference type="ChEBI" id="CHEBI:30616"/>
    </ligand>
</feature>
<comment type="similarity">
    <text evidence="9">Belongs to the RuvB family.</text>
</comment>
<dbReference type="HAMAP" id="MF_00016">
    <property type="entry name" value="DNA_HJ_migration_RuvB"/>
    <property type="match status" value="1"/>
</dbReference>
<proteinExistence type="inferred from homology"/>
<reference evidence="11 12" key="1">
    <citation type="journal article" date="2011" name="J. Bacteriol.">
        <title>Genome sequence of the verrucomicrobium Opitutus terrae PB90-1, an abundant inhabitant of rice paddy soil ecosystems.</title>
        <authorList>
            <person name="van Passel M.W."/>
            <person name="Kant R."/>
            <person name="Palva A."/>
            <person name="Copeland A."/>
            <person name="Lucas S."/>
            <person name="Lapidus A."/>
            <person name="Glavina del Rio T."/>
            <person name="Pitluck S."/>
            <person name="Goltsman E."/>
            <person name="Clum A."/>
            <person name="Sun H."/>
            <person name="Schmutz J."/>
            <person name="Larimer F.W."/>
            <person name="Land M.L."/>
            <person name="Hauser L."/>
            <person name="Kyrpides N."/>
            <person name="Mikhailova N."/>
            <person name="Richardson P.P."/>
            <person name="Janssen P.H."/>
            <person name="de Vos W.M."/>
            <person name="Smidt H."/>
        </authorList>
    </citation>
    <scope>NUCLEOTIDE SEQUENCE [LARGE SCALE GENOMIC DNA]</scope>
    <source>
        <strain evidence="12">DSM 11246 / JCM 15787 / PB90-1</strain>
    </source>
</reference>
<keyword evidence="4 9" id="KW-0378">Hydrolase</keyword>
<dbReference type="InterPro" id="IPR008824">
    <property type="entry name" value="RuvB-like_N"/>
</dbReference>
<keyword evidence="5 9" id="KW-0067">ATP-binding</keyword>
<feature type="binding site" evidence="9">
    <location>
        <position position="178"/>
    </location>
    <ligand>
        <name>ATP</name>
        <dbReference type="ChEBI" id="CHEBI:30616"/>
    </ligand>
</feature>
<keyword evidence="6 9" id="KW-0238">DNA-binding</keyword>
<sequence>MPPPAATGLGYITNALAAPVSPAEAALRPLTFADFTGQPKTVERLQVMVGAAKQRGEALNHILLSGPPGLGKTTLAFILGHELGKNVRVTSGPVVEKAGDLAGLLTNLEEGDILFIDEIHRIPKTVEEYLYSAMEDFRLDIMIDQGPNARSVRLSLPRFTLVGATTRAGLLTAPLRSRFTLQTRLDYYDHATLESIVRRSCGLLKVPVDQGGAHEIATRSRGTPRVANNLINFVRDFAQQRANGKITQPVAAAALELLEIDAAGLDEMDKRMLRVMAENYGGRPVGISTIAVAVGEESETLEEVHEPFLIQEGYIQRTREGRMLTPKGYQAVGLKPHSGDQATLL</sequence>
<evidence type="ECO:0000256" key="1">
    <source>
        <dbReference type="ARBA" id="ARBA00022490"/>
    </source>
</evidence>
<dbReference type="SUPFAM" id="SSF46785">
    <property type="entry name" value="Winged helix' DNA-binding domain"/>
    <property type="match status" value="1"/>
</dbReference>
<dbReference type="HOGENOM" id="CLU_055599_1_0_0"/>
<dbReference type="SUPFAM" id="SSF52540">
    <property type="entry name" value="P-loop containing nucleoside triphosphate hydrolases"/>
    <property type="match status" value="1"/>
</dbReference>
<feature type="binding site" evidence="9">
    <location>
        <position position="319"/>
    </location>
    <ligand>
        <name>DNA</name>
        <dbReference type="ChEBI" id="CHEBI:16991"/>
    </ligand>
</feature>
<evidence type="ECO:0000259" key="10">
    <source>
        <dbReference type="SMART" id="SM00382"/>
    </source>
</evidence>
<feature type="binding site" evidence="9">
    <location>
        <position position="73"/>
    </location>
    <ligand>
        <name>Mg(2+)</name>
        <dbReference type="ChEBI" id="CHEBI:18420"/>
    </ligand>
</feature>
<dbReference type="GO" id="GO:0005524">
    <property type="term" value="F:ATP binding"/>
    <property type="evidence" value="ECO:0007669"/>
    <property type="project" value="UniProtKB-UniRule"/>
</dbReference>
<comment type="subunit">
    <text evidence="9">Homohexamer. Forms an RuvA(8)-RuvB(12)-Holliday junction (HJ) complex. HJ DNA is sandwiched between 2 RuvA tetramers; dsDNA enters through RuvA and exits via RuvB. An RuvB hexamer assembles on each DNA strand where it exits the tetramer. Each RuvB hexamer is contacted by two RuvA subunits (via domain III) on 2 adjacent RuvB subunits; this complex drives branch migration. In the full resolvosome a probable DNA-RuvA(4)-RuvB(12)-RuvC(2) complex forms which resolves the HJ.</text>
</comment>
<feature type="region of interest" description="Small ATPAse domain (RuvB-S)" evidence="9">
    <location>
        <begin position="189"/>
        <end position="259"/>
    </location>
</feature>
<comment type="domain">
    <text evidence="9">Has 3 domains, the large (RuvB-L) and small ATPase (RuvB-S) domains and the C-terminal head (RuvB-H) domain. The head domain binds DNA, while the ATPase domains jointly bind ATP, ADP or are empty depending on the state of the subunit in the translocation cycle. During a single DNA translocation step the structure of each domain remains the same, but their relative positions change.</text>
</comment>
<feature type="binding site" evidence="9">
    <location>
        <position position="317"/>
    </location>
    <ligand>
        <name>DNA</name>
        <dbReference type="ChEBI" id="CHEBI:16991"/>
    </ligand>
</feature>
<keyword evidence="1 9" id="KW-0963">Cytoplasm</keyword>
<dbReference type="AlphaFoldDB" id="B1ZQ88"/>
<dbReference type="InterPro" id="IPR027417">
    <property type="entry name" value="P-loop_NTPase"/>
</dbReference>
<name>B1ZQ88_OPITP</name>
<dbReference type="Pfam" id="PF17864">
    <property type="entry name" value="AAA_lid_4"/>
    <property type="match status" value="1"/>
</dbReference>
<dbReference type="KEGG" id="ote:Oter_0278"/>
<dbReference type="GO" id="GO:0000400">
    <property type="term" value="F:four-way junction DNA binding"/>
    <property type="evidence" value="ECO:0007669"/>
    <property type="project" value="UniProtKB-UniRule"/>
</dbReference>